<dbReference type="OrthoDB" id="499468at2"/>
<keyword evidence="7" id="KW-1278">Translocase</keyword>
<dbReference type="Gene3D" id="1.20.1110.10">
    <property type="entry name" value="Calcium-transporting ATPase, transmembrane domain"/>
    <property type="match status" value="1"/>
</dbReference>
<dbReference type="Gene3D" id="3.40.50.1000">
    <property type="entry name" value="HAD superfamily/HAD-like"/>
    <property type="match status" value="1"/>
</dbReference>
<evidence type="ECO:0000313" key="13">
    <source>
        <dbReference type="Proteomes" id="UP000239576"/>
    </source>
</evidence>
<dbReference type="FunFam" id="3.40.50.1000:FF:000028">
    <property type="entry name" value="Calcium-transporting P-type ATPase, putative"/>
    <property type="match status" value="1"/>
</dbReference>
<dbReference type="GO" id="GO:0005886">
    <property type="term" value="C:plasma membrane"/>
    <property type="evidence" value="ECO:0007669"/>
    <property type="project" value="UniProtKB-SubCell"/>
</dbReference>
<keyword evidence="13" id="KW-1185">Reference proteome</keyword>
<keyword evidence="8 10" id="KW-1133">Transmembrane helix</keyword>
<protein>
    <submittedName>
        <fullName evidence="12">ATPase</fullName>
    </submittedName>
</protein>
<dbReference type="PANTHER" id="PTHR43294">
    <property type="entry name" value="SODIUM/POTASSIUM-TRANSPORTING ATPASE SUBUNIT ALPHA"/>
    <property type="match status" value="1"/>
</dbReference>
<dbReference type="SUPFAM" id="SSF81653">
    <property type="entry name" value="Calcium ATPase, transduction domain A"/>
    <property type="match status" value="1"/>
</dbReference>
<comment type="similarity">
    <text evidence="2">Belongs to the cation transport ATPase (P-type) (TC 3.A.3) family. Type IIA subfamily.</text>
</comment>
<dbReference type="InterPro" id="IPR059000">
    <property type="entry name" value="ATPase_P-type_domA"/>
</dbReference>
<evidence type="ECO:0000256" key="8">
    <source>
        <dbReference type="ARBA" id="ARBA00022989"/>
    </source>
</evidence>
<dbReference type="Pfam" id="PF13246">
    <property type="entry name" value="Cation_ATPase"/>
    <property type="match status" value="2"/>
</dbReference>
<feature type="transmembrane region" description="Helical" evidence="10">
    <location>
        <begin position="712"/>
        <end position="733"/>
    </location>
</feature>
<dbReference type="SMART" id="SM00831">
    <property type="entry name" value="Cation_ATPase_N"/>
    <property type="match status" value="1"/>
</dbReference>
<dbReference type="InterPro" id="IPR008250">
    <property type="entry name" value="ATPase_P-typ_transduc_dom_A_sf"/>
</dbReference>
<dbReference type="PRINTS" id="PR00120">
    <property type="entry name" value="HATPASE"/>
</dbReference>
<dbReference type="SFLD" id="SFLDG00002">
    <property type="entry name" value="C1.7:_P-type_atpase_like"/>
    <property type="match status" value="1"/>
</dbReference>
<dbReference type="InterPro" id="IPR050510">
    <property type="entry name" value="Cation_transp_ATPase_P-type"/>
</dbReference>
<dbReference type="NCBIfam" id="TIGR01494">
    <property type="entry name" value="ATPase_P-type"/>
    <property type="match status" value="2"/>
</dbReference>
<keyword evidence="6" id="KW-0067">ATP-binding</keyword>
<feature type="transmembrane region" description="Helical" evidence="10">
    <location>
        <begin position="852"/>
        <end position="869"/>
    </location>
</feature>
<evidence type="ECO:0000256" key="10">
    <source>
        <dbReference type="SAM" id="Phobius"/>
    </source>
</evidence>
<dbReference type="InterPro" id="IPR036412">
    <property type="entry name" value="HAD-like_sf"/>
</dbReference>
<feature type="transmembrane region" description="Helical" evidence="10">
    <location>
        <begin position="789"/>
        <end position="808"/>
    </location>
</feature>
<feature type="transmembrane region" description="Helical" evidence="10">
    <location>
        <begin position="270"/>
        <end position="297"/>
    </location>
</feature>
<dbReference type="InterPro" id="IPR001757">
    <property type="entry name" value="P_typ_ATPase"/>
</dbReference>
<keyword evidence="3" id="KW-1003">Cell membrane</keyword>
<keyword evidence="9 10" id="KW-0472">Membrane</keyword>
<keyword evidence="5" id="KW-0547">Nucleotide-binding</keyword>
<dbReference type="InterPro" id="IPR023299">
    <property type="entry name" value="ATPase_P-typ_cyto_dom_N"/>
</dbReference>
<sequence length="917" mass="99248">MSHWYQLEAAQVVAALDTNVATGLSHQEVSRRRSQQGSNKLVESALKSPWLMLWEQLTGATMLLLLVAAIVSMALGDYKDTAAILAIVALNALIGVNQEYRAGKAIAALKKLAVPTVRVCRDGQWEEISAHELVSGDLVNLVAGNLVPADCRLIESNALRVQESTFTGESEPVEKVVYGLTQGALALSDRRNMLYMGTVITYGRGHAIVTETGMQTELGNIARLVQEADQELTPLQHRLEKLGQKLVIATLGVVVVIFGLGLLRGESLQLMFLTAVSVAVAVVPEGLPAIVTIVLAIGSKRMLEKQALIRKLPAVETLGSVSVICADKTGTLTENCMTVTVLEVIGQRLNLEPAQRAIHHEPLDGAMSTLVAGCALCNDALLLSHATQAHQAHVLGDPTEAALVVAADRLGFAKVMLEQSFPRVGEIPFDATRKRMTTIHQVISSQLNGMQTISIPPPLQLSDHVEPHTTHHTPYLAFTKGAVANLLEVSSHLWVQDHVEPLQDEWRDRILTSNSDLAATGTRVLGVACGWLESVPVGQARAVEQNLIFIGLVGMLDPTRVEVKQAVETCKAAGIRPIMITGDHPLIGRHIAEQLGILTHDRVLTGAELDQLALETFAEEVQAVSVYARVSPEQKLKIIQALQAHGQIVAMTGDGINDAPALRKADIGIAMGRSGTDVAKEAADMVLLDDNFATLVAAVAEGRVLYDNIRKFIKYSITGNASGVWVMLLAPFLGMPLPLLPIQILWINLLADGVLALALSVEPAERNTMQRSPYSPTENVFSRGVGRDIVWVGLVLGLVIVWIGYEYWAAGQASWQTLIFSVLAFSRMSLALAVRSDRDSLFQIGIFSNKPLLVAVVLTFLAQLAVVYVPSLQELFQTTALSFQELMVGLAGSMTAFWAIELQKLLVRRRSFCRHCG</sequence>
<evidence type="ECO:0000256" key="2">
    <source>
        <dbReference type="ARBA" id="ARBA00005675"/>
    </source>
</evidence>
<feature type="transmembrane region" description="Helical" evidence="10">
    <location>
        <begin position="814"/>
        <end position="832"/>
    </location>
</feature>
<evidence type="ECO:0000256" key="9">
    <source>
        <dbReference type="ARBA" id="ARBA00023136"/>
    </source>
</evidence>
<dbReference type="AlphaFoldDB" id="A0A2T1E891"/>
<accession>A0A2T1E891</accession>
<dbReference type="RefSeq" id="WP_106256613.1">
    <property type="nucleotide sequence ID" value="NZ_CAWNSW010000099.1"/>
</dbReference>
<feature type="transmembrane region" description="Helical" evidence="10">
    <location>
        <begin position="881"/>
        <end position="900"/>
    </location>
</feature>
<comment type="caution">
    <text evidence="12">The sequence shown here is derived from an EMBL/GenBank/DDBJ whole genome shotgun (WGS) entry which is preliminary data.</text>
</comment>
<feature type="transmembrane region" description="Helical" evidence="10">
    <location>
        <begin position="246"/>
        <end position="264"/>
    </location>
</feature>
<dbReference type="GO" id="GO:0019829">
    <property type="term" value="F:ATPase-coupled monoatomic cation transmembrane transporter activity"/>
    <property type="evidence" value="ECO:0007669"/>
    <property type="project" value="TreeGrafter"/>
</dbReference>
<keyword evidence="4 10" id="KW-0812">Transmembrane</keyword>
<evidence type="ECO:0000256" key="3">
    <source>
        <dbReference type="ARBA" id="ARBA00022475"/>
    </source>
</evidence>
<evidence type="ECO:0000256" key="5">
    <source>
        <dbReference type="ARBA" id="ARBA00022741"/>
    </source>
</evidence>
<dbReference type="Gene3D" id="3.40.1110.10">
    <property type="entry name" value="Calcium-transporting ATPase, cytoplasmic domain N"/>
    <property type="match status" value="1"/>
</dbReference>
<dbReference type="Pfam" id="PF08282">
    <property type="entry name" value="Hydrolase_3"/>
    <property type="match status" value="1"/>
</dbReference>
<reference evidence="13" key="1">
    <citation type="submission" date="2018-02" db="EMBL/GenBank/DDBJ databases">
        <authorList>
            <person name="Moore K."/>
            <person name="Momper L."/>
        </authorList>
    </citation>
    <scope>NUCLEOTIDE SEQUENCE [LARGE SCALE GENOMIC DNA]</scope>
    <source>
        <strain evidence="13">ULC18</strain>
    </source>
</reference>
<dbReference type="GO" id="GO:0005524">
    <property type="term" value="F:ATP binding"/>
    <property type="evidence" value="ECO:0007669"/>
    <property type="project" value="UniProtKB-KW"/>
</dbReference>
<dbReference type="SFLD" id="SFLDS00003">
    <property type="entry name" value="Haloacid_Dehalogenase"/>
    <property type="match status" value="1"/>
</dbReference>
<dbReference type="SUPFAM" id="SSF56784">
    <property type="entry name" value="HAD-like"/>
    <property type="match status" value="1"/>
</dbReference>
<dbReference type="InterPro" id="IPR018303">
    <property type="entry name" value="ATPase_P-typ_P_site"/>
</dbReference>
<dbReference type="Gene3D" id="2.70.150.10">
    <property type="entry name" value="Calcium-transporting ATPase, cytoplasmic transduction domain A"/>
    <property type="match status" value="1"/>
</dbReference>
<reference evidence="12 13" key="2">
    <citation type="submission" date="2018-03" db="EMBL/GenBank/DDBJ databases">
        <title>The ancient ancestry and fast evolution of plastids.</title>
        <authorList>
            <person name="Moore K.R."/>
            <person name="Magnabosco C."/>
            <person name="Momper L."/>
            <person name="Gold D.A."/>
            <person name="Bosak T."/>
            <person name="Fournier G.P."/>
        </authorList>
    </citation>
    <scope>NUCLEOTIDE SEQUENCE [LARGE SCALE GENOMIC DNA]</scope>
    <source>
        <strain evidence="12 13">ULC18</strain>
    </source>
</reference>
<dbReference type="InterPro" id="IPR006068">
    <property type="entry name" value="ATPase_P-typ_cation-transptr_C"/>
</dbReference>
<organism evidence="12 13">
    <name type="scientific">Stenomitos frigidus ULC18</name>
    <dbReference type="NCBI Taxonomy" id="2107698"/>
    <lineage>
        <taxon>Bacteria</taxon>
        <taxon>Bacillati</taxon>
        <taxon>Cyanobacteriota</taxon>
        <taxon>Cyanophyceae</taxon>
        <taxon>Leptolyngbyales</taxon>
        <taxon>Leptolyngbyaceae</taxon>
        <taxon>Stenomitos</taxon>
    </lineage>
</organism>
<dbReference type="Pfam" id="PF00690">
    <property type="entry name" value="Cation_ATPase_N"/>
    <property type="match status" value="1"/>
</dbReference>
<gene>
    <name evidence="12" type="ORF">C7B82_12425</name>
</gene>
<dbReference type="SFLD" id="SFLDF00027">
    <property type="entry name" value="p-type_atpase"/>
    <property type="match status" value="1"/>
</dbReference>
<feature type="transmembrane region" description="Helical" evidence="10">
    <location>
        <begin position="739"/>
        <end position="761"/>
    </location>
</feature>
<dbReference type="InterPro" id="IPR023298">
    <property type="entry name" value="ATPase_P-typ_TM_dom_sf"/>
</dbReference>
<dbReference type="InterPro" id="IPR023214">
    <property type="entry name" value="HAD_sf"/>
</dbReference>
<dbReference type="InterPro" id="IPR004014">
    <property type="entry name" value="ATPase_P-typ_cation-transptr_N"/>
</dbReference>
<dbReference type="EMBL" id="PVWK01000070">
    <property type="protein sequence ID" value="PSB28962.1"/>
    <property type="molecule type" value="Genomic_DNA"/>
</dbReference>
<feature type="domain" description="Cation-transporting P-type ATPase N-terminal" evidence="11">
    <location>
        <begin position="3"/>
        <end position="77"/>
    </location>
</feature>
<evidence type="ECO:0000256" key="6">
    <source>
        <dbReference type="ARBA" id="ARBA00022840"/>
    </source>
</evidence>
<dbReference type="PRINTS" id="PR00119">
    <property type="entry name" value="CATATPASE"/>
</dbReference>
<evidence type="ECO:0000256" key="1">
    <source>
        <dbReference type="ARBA" id="ARBA00004651"/>
    </source>
</evidence>
<feature type="transmembrane region" description="Helical" evidence="10">
    <location>
        <begin position="57"/>
        <end position="76"/>
    </location>
</feature>
<dbReference type="Pfam" id="PF00122">
    <property type="entry name" value="E1-E2_ATPase"/>
    <property type="match status" value="1"/>
</dbReference>
<evidence type="ECO:0000256" key="4">
    <source>
        <dbReference type="ARBA" id="ARBA00022692"/>
    </source>
</evidence>
<dbReference type="GO" id="GO:1902600">
    <property type="term" value="P:proton transmembrane transport"/>
    <property type="evidence" value="ECO:0007669"/>
    <property type="project" value="TreeGrafter"/>
</dbReference>
<dbReference type="InterPro" id="IPR044492">
    <property type="entry name" value="P_typ_ATPase_HD_dom"/>
</dbReference>
<dbReference type="Pfam" id="PF00689">
    <property type="entry name" value="Cation_ATPase_C"/>
    <property type="match status" value="1"/>
</dbReference>
<evidence type="ECO:0000256" key="7">
    <source>
        <dbReference type="ARBA" id="ARBA00022967"/>
    </source>
</evidence>
<name>A0A2T1E891_9CYAN</name>
<dbReference type="PROSITE" id="PS00154">
    <property type="entry name" value="ATPASE_E1_E2"/>
    <property type="match status" value="1"/>
</dbReference>
<dbReference type="Proteomes" id="UP000239576">
    <property type="component" value="Unassembled WGS sequence"/>
</dbReference>
<dbReference type="GO" id="GO:0016887">
    <property type="term" value="F:ATP hydrolysis activity"/>
    <property type="evidence" value="ECO:0007669"/>
    <property type="project" value="InterPro"/>
</dbReference>
<proteinExistence type="inferred from homology"/>
<evidence type="ECO:0000259" key="11">
    <source>
        <dbReference type="SMART" id="SM00831"/>
    </source>
</evidence>
<evidence type="ECO:0000313" key="12">
    <source>
        <dbReference type="EMBL" id="PSB28962.1"/>
    </source>
</evidence>
<comment type="subcellular location">
    <subcellularLocation>
        <location evidence="1">Cell membrane</location>
        <topology evidence="1">Multi-pass membrane protein</topology>
    </subcellularLocation>
</comment>
<dbReference type="SUPFAM" id="SSF81660">
    <property type="entry name" value="Metal cation-transporting ATPase, ATP-binding domain N"/>
    <property type="match status" value="1"/>
</dbReference>
<dbReference type="SUPFAM" id="SSF81665">
    <property type="entry name" value="Calcium ATPase, transmembrane domain M"/>
    <property type="match status" value="1"/>
</dbReference>
<dbReference type="PANTHER" id="PTHR43294:SF21">
    <property type="entry name" value="CATION TRANSPORTING ATPASE"/>
    <property type="match status" value="1"/>
</dbReference>